<dbReference type="AlphaFoldDB" id="A0A840S902"/>
<dbReference type="InterPro" id="IPR002123">
    <property type="entry name" value="Plipid/glycerol_acylTrfase"/>
</dbReference>
<protein>
    <submittedName>
        <fullName evidence="3">1-acyl-sn-glycerol-3-phosphate acyltransferase</fullName>
    </submittedName>
    <submittedName>
        <fullName evidence="2">Glycerol-3-phosphate O-acyltransferase</fullName>
        <ecNumber evidence="2">2.3.1.15</ecNumber>
    </submittedName>
</protein>
<evidence type="ECO:0000313" key="3">
    <source>
        <dbReference type="EMBL" id="QOS40952.1"/>
    </source>
</evidence>
<dbReference type="SUPFAM" id="SSF69593">
    <property type="entry name" value="Glycerol-3-phosphate (1)-acyltransferase"/>
    <property type="match status" value="1"/>
</dbReference>
<keyword evidence="2" id="KW-0808">Transferase</keyword>
<accession>A0A840S902</accession>
<evidence type="ECO:0000313" key="4">
    <source>
        <dbReference type="Proteomes" id="UP000578697"/>
    </source>
</evidence>
<evidence type="ECO:0000313" key="5">
    <source>
        <dbReference type="Proteomes" id="UP000593591"/>
    </source>
</evidence>
<dbReference type="EC" id="2.3.1.15" evidence="2"/>
<dbReference type="Proteomes" id="UP000578697">
    <property type="component" value="Unassembled WGS sequence"/>
</dbReference>
<dbReference type="RefSeq" id="WP_184652573.1">
    <property type="nucleotide sequence ID" value="NZ_JACHFR010000002.1"/>
</dbReference>
<gene>
    <name evidence="3" type="ORF">DYE49_11045</name>
    <name evidence="2" type="ORF">HNP77_001518</name>
</gene>
<dbReference type="EMBL" id="CP031517">
    <property type="protein sequence ID" value="QOS40952.1"/>
    <property type="molecule type" value="Genomic_DNA"/>
</dbReference>
<sequence length="298" mass="33696">MEKAPLYKRYASSFDKLSKLSHAAAKIDETNVYQVANPETRKIMDMLVEDNTLPESHLEGIENFEKFYDLVQSGKSGLILMEHYSNTDLPSFCYMLEKSGNPKVADLSKRIVAIAGMKLNEADPTVRAFAESFTRVVIYPTRSLDKKEADAATEEEAKAEEQKARKINMAAMRAMTECKKRGEVILVFPSGTRYRPGHPETKRGLKEIDSYLRLFDVVLLVTINGSILEIQDENMLNDLCAPAVTIFGAHEVIECKPFRDQYLASLPADESDPKQKMIDHVMELLEKQHNEIESKKNG</sequence>
<keyword evidence="4" id="KW-1185">Reference proteome</keyword>
<keyword evidence="2" id="KW-0012">Acyltransferase</keyword>
<feature type="domain" description="Phospholipid/glycerol acyltransferase" evidence="1">
    <location>
        <begin position="77"/>
        <end position="226"/>
    </location>
</feature>
<reference evidence="2 4" key="2">
    <citation type="submission" date="2020-08" db="EMBL/GenBank/DDBJ databases">
        <title>Genomic Encyclopedia of Type Strains, Phase IV (KMG-IV): sequencing the most valuable type-strain genomes for metagenomic binning, comparative biology and taxonomic classification.</title>
        <authorList>
            <person name="Goeker M."/>
        </authorList>
    </citation>
    <scope>NUCLEOTIDE SEQUENCE [LARGE SCALE GENOMIC DNA]</scope>
    <source>
        <strain evidence="2 4">DSM 103679</strain>
    </source>
</reference>
<proteinExistence type="predicted"/>
<dbReference type="SMART" id="SM00563">
    <property type="entry name" value="PlsC"/>
    <property type="match status" value="1"/>
</dbReference>
<dbReference type="EMBL" id="JACHFR010000002">
    <property type="protein sequence ID" value="MBB5219149.1"/>
    <property type="molecule type" value="Genomic_DNA"/>
</dbReference>
<dbReference type="Proteomes" id="UP000593591">
    <property type="component" value="Chromosome"/>
</dbReference>
<dbReference type="Pfam" id="PF01553">
    <property type="entry name" value="Acyltransferase"/>
    <property type="match status" value="1"/>
</dbReference>
<evidence type="ECO:0000259" key="1">
    <source>
        <dbReference type="SMART" id="SM00563"/>
    </source>
</evidence>
<evidence type="ECO:0000313" key="2">
    <source>
        <dbReference type="EMBL" id="MBB5219149.1"/>
    </source>
</evidence>
<dbReference type="Gene3D" id="3.40.1130.10">
    <property type="entry name" value="Glycerol-3-phosphate (1)-acyltransferase"/>
    <property type="match status" value="1"/>
</dbReference>
<dbReference type="KEGG" id="trc:DYE49_11045"/>
<name>A0A840S902_9SPIR</name>
<dbReference type="GO" id="GO:0004366">
    <property type="term" value="F:glycerol-3-phosphate O-acyltransferase activity"/>
    <property type="evidence" value="ECO:0007669"/>
    <property type="project" value="UniProtKB-EC"/>
</dbReference>
<organism evidence="2 4">
    <name type="scientific">Treponema rectale</name>
    <dbReference type="NCBI Taxonomy" id="744512"/>
    <lineage>
        <taxon>Bacteria</taxon>
        <taxon>Pseudomonadati</taxon>
        <taxon>Spirochaetota</taxon>
        <taxon>Spirochaetia</taxon>
        <taxon>Spirochaetales</taxon>
        <taxon>Treponemataceae</taxon>
        <taxon>Treponema</taxon>
    </lineage>
</organism>
<reference evidence="3 5" key="1">
    <citation type="submission" date="2018-08" db="EMBL/GenBank/DDBJ databases">
        <title>The first complete genome of Treponema rectale (CHPAT), a commensal spirochete of the bovine rectum.</title>
        <authorList>
            <person name="Staton G.J."/>
            <person name="Clegg S.R."/>
            <person name="Carter S.D."/>
            <person name="Radford A.D."/>
            <person name="Darby A."/>
            <person name="Hall N."/>
            <person name="Birtles R.J."/>
            <person name="Evans N.J."/>
        </authorList>
    </citation>
    <scope>NUCLEOTIDE SEQUENCE [LARGE SCALE GENOMIC DNA]</scope>
    <source>
        <strain evidence="3 5">CHPA</strain>
    </source>
</reference>